<name>A0A367LCG4_9HYPO</name>
<evidence type="ECO:0000256" key="1">
    <source>
        <dbReference type="ARBA" id="ARBA00022884"/>
    </source>
</evidence>
<evidence type="ECO:0000256" key="3">
    <source>
        <dbReference type="SAM" id="MobiDB-lite"/>
    </source>
</evidence>
<dbReference type="EMBL" id="LKCN02000007">
    <property type="protein sequence ID" value="RCI12115.1"/>
    <property type="molecule type" value="Genomic_DNA"/>
</dbReference>
<dbReference type="Gene3D" id="3.30.70.330">
    <property type="match status" value="1"/>
</dbReference>
<dbReference type="STRING" id="1330021.A0A367LCG4"/>
<feature type="domain" description="RRM" evidence="4">
    <location>
        <begin position="33"/>
        <end position="111"/>
    </location>
</feature>
<dbReference type="InterPro" id="IPR000504">
    <property type="entry name" value="RRM_dom"/>
</dbReference>
<sequence>MNKIRAIQALNQKEIEQGVSTEGSWHTDFRDTAYIYFGGLPYELSEGDVITIFSQFGEPVFLKLARDKETGKSRGFGWLKYHDQRSTDLAVDNLGGADIGGRLISVDHARYKPRDDEDPDEFRVGWEDMRRREGQPRRRRRRKDVSAFAAGRTPASRPRTGPRRRRSYEAVSHRGEEERIIVTIAPLIDRDDTMITQDDDRGGTVRLETSNGAEMTGTGIVIILQTDNGVGVEHTMTTMMTTKMERRCGGATLAATSGIAGGTTTMKARRRWVEHPNRGGAMGIIRRTVGGEIGIVEVRDDRDGRAKVDRQVVGGEAVRRVPSAVVAVDQNELFPPRVLAGTDDGQAVITDPPDDTLGRSRRSQYGALVEGDATDHGVVAGLEADRSEGVDIGEDTRHEGNLAQNTPFPGVALCARRVVLGVGVGDVEDVKSRLVGNSGRIDAAAQLGDAGAVGGGVDADEGTGLASASQQLAVGAELDRLEGRRVSRDDTDVARRQVHDLHLA</sequence>
<protein>
    <recommendedName>
        <fullName evidence="4">RRM domain-containing protein</fullName>
    </recommendedName>
</protein>
<dbReference type="GO" id="GO:0003723">
    <property type="term" value="F:RNA binding"/>
    <property type="evidence" value="ECO:0007669"/>
    <property type="project" value="UniProtKB-UniRule"/>
</dbReference>
<dbReference type="PROSITE" id="PS50102">
    <property type="entry name" value="RRM"/>
    <property type="match status" value="1"/>
</dbReference>
<dbReference type="GO" id="GO:0005686">
    <property type="term" value="C:U2 snRNP"/>
    <property type="evidence" value="ECO:0007669"/>
    <property type="project" value="TreeGrafter"/>
</dbReference>
<dbReference type="InterPro" id="IPR012677">
    <property type="entry name" value="Nucleotide-bd_a/b_plait_sf"/>
</dbReference>
<dbReference type="InterPro" id="IPR051847">
    <property type="entry name" value="RNA_proc/Spliceosome_comp"/>
</dbReference>
<evidence type="ECO:0000259" key="4">
    <source>
        <dbReference type="PROSITE" id="PS50102"/>
    </source>
</evidence>
<dbReference type="GO" id="GO:0071013">
    <property type="term" value="C:catalytic step 2 spliceosome"/>
    <property type="evidence" value="ECO:0007669"/>
    <property type="project" value="TreeGrafter"/>
</dbReference>
<evidence type="ECO:0000313" key="5">
    <source>
        <dbReference type="EMBL" id="RCI12115.1"/>
    </source>
</evidence>
<gene>
    <name evidence="5" type="ORF">L249_0755</name>
</gene>
<proteinExistence type="predicted"/>
<dbReference type="PANTHER" id="PTHR45880:SF1">
    <property type="entry name" value="RNA-BINDING MOTIF PROTEIN, X-LINKED 2"/>
    <property type="match status" value="1"/>
</dbReference>
<dbReference type="Proteomes" id="UP000253664">
    <property type="component" value="Unassembled WGS sequence"/>
</dbReference>
<reference evidence="5 6" key="1">
    <citation type="journal article" date="2015" name="BMC Genomics">
        <title>Insights from the genome of Ophiocordyceps polyrhachis-furcata to pathogenicity and host specificity in insect fungi.</title>
        <authorList>
            <person name="Wichadakul D."/>
            <person name="Kobmoo N."/>
            <person name="Ingsriswang S."/>
            <person name="Tangphatsornruang S."/>
            <person name="Chantasingh D."/>
            <person name="Luangsa-ard J.J."/>
            <person name="Eurwilaichitr L."/>
        </authorList>
    </citation>
    <scope>NUCLEOTIDE SEQUENCE [LARGE SCALE GENOMIC DNA]</scope>
    <source>
        <strain evidence="5 6">BCC 54312</strain>
    </source>
</reference>
<keyword evidence="6" id="KW-1185">Reference proteome</keyword>
<accession>A0A367LCG4</accession>
<evidence type="ECO:0000256" key="2">
    <source>
        <dbReference type="PROSITE-ProRule" id="PRU00176"/>
    </source>
</evidence>
<dbReference type="AlphaFoldDB" id="A0A367LCG4"/>
<dbReference type="SMART" id="SM00360">
    <property type="entry name" value="RRM"/>
    <property type="match status" value="1"/>
</dbReference>
<dbReference type="Pfam" id="PF00076">
    <property type="entry name" value="RRM_1"/>
    <property type="match status" value="1"/>
</dbReference>
<dbReference type="SUPFAM" id="SSF54928">
    <property type="entry name" value="RNA-binding domain, RBD"/>
    <property type="match status" value="1"/>
</dbReference>
<dbReference type="InterPro" id="IPR035979">
    <property type="entry name" value="RBD_domain_sf"/>
</dbReference>
<dbReference type="OrthoDB" id="2573941at2759"/>
<dbReference type="GO" id="GO:0071011">
    <property type="term" value="C:precatalytic spliceosome"/>
    <property type="evidence" value="ECO:0007669"/>
    <property type="project" value="TreeGrafter"/>
</dbReference>
<comment type="caution">
    <text evidence="5">The sequence shown here is derived from an EMBL/GenBank/DDBJ whole genome shotgun (WGS) entry which is preliminary data.</text>
</comment>
<dbReference type="PANTHER" id="PTHR45880">
    <property type="entry name" value="RNA-BINDING MOTIF PROTEIN, X-LINKED 2"/>
    <property type="match status" value="1"/>
</dbReference>
<feature type="region of interest" description="Disordered" evidence="3">
    <location>
        <begin position="131"/>
        <end position="172"/>
    </location>
</feature>
<organism evidence="5 6">
    <name type="scientific">Ophiocordyceps polyrhachis-furcata BCC 54312</name>
    <dbReference type="NCBI Taxonomy" id="1330021"/>
    <lineage>
        <taxon>Eukaryota</taxon>
        <taxon>Fungi</taxon>
        <taxon>Dikarya</taxon>
        <taxon>Ascomycota</taxon>
        <taxon>Pezizomycotina</taxon>
        <taxon>Sordariomycetes</taxon>
        <taxon>Hypocreomycetidae</taxon>
        <taxon>Hypocreales</taxon>
        <taxon>Ophiocordycipitaceae</taxon>
        <taxon>Ophiocordyceps</taxon>
    </lineage>
</organism>
<dbReference type="GO" id="GO:0000398">
    <property type="term" value="P:mRNA splicing, via spliceosome"/>
    <property type="evidence" value="ECO:0007669"/>
    <property type="project" value="InterPro"/>
</dbReference>
<dbReference type="InterPro" id="IPR045844">
    <property type="entry name" value="RRM_Ist3-like"/>
</dbReference>
<evidence type="ECO:0000313" key="6">
    <source>
        <dbReference type="Proteomes" id="UP000253664"/>
    </source>
</evidence>
<dbReference type="CDD" id="cd12411">
    <property type="entry name" value="RRM_ist3_like"/>
    <property type="match status" value="1"/>
</dbReference>
<keyword evidence="1 2" id="KW-0694">RNA-binding</keyword>